<dbReference type="SMART" id="SM00028">
    <property type="entry name" value="TPR"/>
    <property type="match status" value="6"/>
</dbReference>
<dbReference type="InterPro" id="IPR036097">
    <property type="entry name" value="HisK_dim/P_sf"/>
</dbReference>
<dbReference type="FunFam" id="3.30.565.10:FF:000006">
    <property type="entry name" value="Sensor histidine kinase WalK"/>
    <property type="match status" value="1"/>
</dbReference>
<keyword evidence="7" id="KW-0802">TPR repeat</keyword>
<comment type="caution">
    <text evidence="11">The sequence shown here is derived from an EMBL/GenBank/DDBJ whole genome shotgun (WGS) entry which is preliminary data.</text>
</comment>
<dbReference type="InterPro" id="IPR003661">
    <property type="entry name" value="HisK_dim/P_dom"/>
</dbReference>
<feature type="repeat" description="TPR" evidence="7">
    <location>
        <begin position="173"/>
        <end position="206"/>
    </location>
</feature>
<evidence type="ECO:0000256" key="8">
    <source>
        <dbReference type="SAM" id="Phobius"/>
    </source>
</evidence>
<dbReference type="InterPro" id="IPR011990">
    <property type="entry name" value="TPR-like_helical_dom_sf"/>
</dbReference>
<feature type="chain" id="PRO_5016643874" description="histidine kinase" evidence="9">
    <location>
        <begin position="32"/>
        <end position="682"/>
    </location>
</feature>
<evidence type="ECO:0000256" key="9">
    <source>
        <dbReference type="SAM" id="SignalP"/>
    </source>
</evidence>
<keyword evidence="3" id="KW-0597">Phosphoprotein</keyword>
<dbReference type="Gene3D" id="1.10.287.130">
    <property type="match status" value="1"/>
</dbReference>
<dbReference type="PROSITE" id="PS50005">
    <property type="entry name" value="TPR"/>
    <property type="match status" value="2"/>
</dbReference>
<keyword evidence="12" id="KW-1185">Reference proteome</keyword>
<evidence type="ECO:0000259" key="10">
    <source>
        <dbReference type="PROSITE" id="PS50109"/>
    </source>
</evidence>
<evidence type="ECO:0000313" key="11">
    <source>
        <dbReference type="EMBL" id="RAV99811.1"/>
    </source>
</evidence>
<dbReference type="Gene3D" id="1.25.40.10">
    <property type="entry name" value="Tetratricopeptide repeat domain"/>
    <property type="match status" value="2"/>
</dbReference>
<dbReference type="AlphaFoldDB" id="A0A364XZ58"/>
<protein>
    <recommendedName>
        <fullName evidence="2">histidine kinase</fullName>
        <ecNumber evidence="2">2.7.13.3</ecNumber>
    </recommendedName>
</protein>
<dbReference type="Pfam" id="PF13374">
    <property type="entry name" value="TPR_10"/>
    <property type="match status" value="1"/>
</dbReference>
<evidence type="ECO:0000313" key="12">
    <source>
        <dbReference type="Proteomes" id="UP000251889"/>
    </source>
</evidence>
<name>A0A364XZ58_9BACT</name>
<comment type="catalytic activity">
    <reaction evidence="1">
        <text>ATP + protein L-histidine = ADP + protein N-phospho-L-histidine.</text>
        <dbReference type="EC" id="2.7.13.3"/>
    </reaction>
</comment>
<dbReference type="InterPro" id="IPR050736">
    <property type="entry name" value="Sensor_HK_Regulatory"/>
</dbReference>
<evidence type="ECO:0000256" key="3">
    <source>
        <dbReference type="ARBA" id="ARBA00022553"/>
    </source>
</evidence>
<dbReference type="Pfam" id="PF13424">
    <property type="entry name" value="TPR_12"/>
    <property type="match status" value="1"/>
</dbReference>
<dbReference type="PROSITE" id="PS50109">
    <property type="entry name" value="HIS_KIN"/>
    <property type="match status" value="1"/>
</dbReference>
<dbReference type="PRINTS" id="PR00344">
    <property type="entry name" value="BCTRLSENSOR"/>
</dbReference>
<accession>A0A364XZ58</accession>
<dbReference type="SUPFAM" id="SSF47384">
    <property type="entry name" value="Homodimeric domain of signal transducing histidine kinase"/>
    <property type="match status" value="1"/>
</dbReference>
<feature type="transmembrane region" description="Helical" evidence="8">
    <location>
        <begin position="407"/>
        <end position="427"/>
    </location>
</feature>
<dbReference type="Proteomes" id="UP000251889">
    <property type="component" value="Unassembled WGS sequence"/>
</dbReference>
<keyword evidence="5" id="KW-0418">Kinase</keyword>
<evidence type="ECO:0000256" key="1">
    <source>
        <dbReference type="ARBA" id="ARBA00000085"/>
    </source>
</evidence>
<dbReference type="EMBL" id="QMFY01000009">
    <property type="protein sequence ID" value="RAV99811.1"/>
    <property type="molecule type" value="Genomic_DNA"/>
</dbReference>
<dbReference type="GO" id="GO:0000155">
    <property type="term" value="F:phosphorelay sensor kinase activity"/>
    <property type="evidence" value="ECO:0007669"/>
    <property type="project" value="InterPro"/>
</dbReference>
<dbReference type="PANTHER" id="PTHR43711">
    <property type="entry name" value="TWO-COMPONENT HISTIDINE KINASE"/>
    <property type="match status" value="1"/>
</dbReference>
<dbReference type="PANTHER" id="PTHR43711:SF1">
    <property type="entry name" value="HISTIDINE KINASE 1"/>
    <property type="match status" value="1"/>
</dbReference>
<keyword evidence="8" id="KW-0812">Transmembrane</keyword>
<evidence type="ECO:0000256" key="6">
    <source>
        <dbReference type="ARBA" id="ARBA00023012"/>
    </source>
</evidence>
<dbReference type="InterPro" id="IPR004358">
    <property type="entry name" value="Sig_transdc_His_kin-like_C"/>
</dbReference>
<sequence>MRILENNFYIKYVKKFFCAFVLLAFSFSTLAQDQKRISVIQDSLKLTLADTIDIRLLTELSTLHTFSNGKLSARYSEEAIKLAEKVDDPKFKVLAYQTAAHNFTSSGNYSSALRYDNLALENDIALRDSSSIAMDYNNIGDDYYDLGEYDDAFFYFTQSLRVAKEADDTLRTLVAMHNVGRVFKELGQYDQALSHLKKSMKMSEQFNDKEGIPYSLNEIADVLFRRQKYDSALMMFMDALTLSRKEKIFLLESVILTKIAGVHVVKNDFSKAKAYYDSAYAIHQKSENKLGMAEIELGRGDALMREKNFDDALQKVEASLALAKSLNARVLEIKCYNQLSALWELKGDHSRALSYYKQFKLLEDTLFSQDMQGKLLRDQVRFETEARDTQSAREQARLVDALKKQQFVRNILVVVMALSGILLITVYRSGQRRRKINMLLLQHQDEMEKRSEELERLNQVKDKFFSIISHDLRSPINALAGLLDLLDKGAVKPEEMHLHTQELKVRFNHTRTLLNNLLDWTLLQMDKLNLQAAKINIHRIVEENIQLLIAVQAKNIKVLNNVPANAIGFADSNTINLVIRNLMTNAIKFTNDGGVVKIDAEERGHEWLISVKDNGVGIKPEVLNILFDKTAPYTTRGTANEKGTGLGLILCKEFVEKNGGKIWAESAEGTGSTFWFTLPKAN</sequence>
<proteinExistence type="predicted"/>
<gene>
    <name evidence="11" type="ORF">DQQ10_17360</name>
</gene>
<organism evidence="11 12">
    <name type="scientific">Pseudochryseolinea flava</name>
    <dbReference type="NCBI Taxonomy" id="2059302"/>
    <lineage>
        <taxon>Bacteria</taxon>
        <taxon>Pseudomonadati</taxon>
        <taxon>Bacteroidota</taxon>
        <taxon>Cytophagia</taxon>
        <taxon>Cytophagales</taxon>
        <taxon>Fulvivirgaceae</taxon>
        <taxon>Pseudochryseolinea</taxon>
    </lineage>
</organism>
<dbReference type="Gene3D" id="3.30.565.10">
    <property type="entry name" value="Histidine kinase-like ATPase, C-terminal domain"/>
    <property type="match status" value="1"/>
</dbReference>
<dbReference type="Pfam" id="PF00512">
    <property type="entry name" value="HisKA"/>
    <property type="match status" value="1"/>
</dbReference>
<dbReference type="SMART" id="SM00387">
    <property type="entry name" value="HATPase_c"/>
    <property type="match status" value="1"/>
</dbReference>
<dbReference type="SUPFAM" id="SSF48452">
    <property type="entry name" value="TPR-like"/>
    <property type="match status" value="2"/>
</dbReference>
<dbReference type="EC" id="2.7.13.3" evidence="2"/>
<dbReference type="InterPro" id="IPR036890">
    <property type="entry name" value="HATPase_C_sf"/>
</dbReference>
<dbReference type="InterPro" id="IPR003594">
    <property type="entry name" value="HATPase_dom"/>
</dbReference>
<feature type="domain" description="Histidine kinase" evidence="10">
    <location>
        <begin position="467"/>
        <end position="682"/>
    </location>
</feature>
<keyword evidence="9" id="KW-0732">Signal</keyword>
<dbReference type="SUPFAM" id="SSF55874">
    <property type="entry name" value="ATPase domain of HSP90 chaperone/DNA topoisomerase II/histidine kinase"/>
    <property type="match status" value="1"/>
</dbReference>
<evidence type="ECO:0000256" key="5">
    <source>
        <dbReference type="ARBA" id="ARBA00022777"/>
    </source>
</evidence>
<keyword evidence="8" id="KW-1133">Transmembrane helix</keyword>
<keyword evidence="8" id="KW-0472">Membrane</keyword>
<evidence type="ECO:0000256" key="4">
    <source>
        <dbReference type="ARBA" id="ARBA00022679"/>
    </source>
</evidence>
<feature type="repeat" description="TPR" evidence="7">
    <location>
        <begin position="133"/>
        <end position="166"/>
    </location>
</feature>
<dbReference type="Pfam" id="PF02518">
    <property type="entry name" value="HATPase_c"/>
    <property type="match status" value="1"/>
</dbReference>
<dbReference type="SMART" id="SM00388">
    <property type="entry name" value="HisKA"/>
    <property type="match status" value="1"/>
</dbReference>
<dbReference type="OrthoDB" id="9810447at2"/>
<dbReference type="InterPro" id="IPR019734">
    <property type="entry name" value="TPR_rpt"/>
</dbReference>
<keyword evidence="4" id="KW-0808">Transferase</keyword>
<reference evidence="11 12" key="1">
    <citation type="submission" date="2018-06" db="EMBL/GenBank/DDBJ databases">
        <title>Chryseolinea flavus sp. nov., a member of the phylum Bacteroidetes isolated from soil.</title>
        <authorList>
            <person name="Li Y."/>
            <person name="Wang J."/>
        </authorList>
    </citation>
    <scope>NUCLEOTIDE SEQUENCE [LARGE SCALE GENOMIC DNA]</scope>
    <source>
        <strain evidence="11 12">SDU1-6</strain>
    </source>
</reference>
<evidence type="ECO:0000256" key="7">
    <source>
        <dbReference type="PROSITE-ProRule" id="PRU00339"/>
    </source>
</evidence>
<dbReference type="InterPro" id="IPR005467">
    <property type="entry name" value="His_kinase_dom"/>
</dbReference>
<keyword evidence="6" id="KW-0902">Two-component regulatory system</keyword>
<dbReference type="CDD" id="cd00082">
    <property type="entry name" value="HisKA"/>
    <property type="match status" value="1"/>
</dbReference>
<dbReference type="CDD" id="cd00075">
    <property type="entry name" value="HATPase"/>
    <property type="match status" value="1"/>
</dbReference>
<feature type="signal peptide" evidence="9">
    <location>
        <begin position="1"/>
        <end position="31"/>
    </location>
</feature>
<evidence type="ECO:0000256" key="2">
    <source>
        <dbReference type="ARBA" id="ARBA00012438"/>
    </source>
</evidence>